<dbReference type="Gene3D" id="3.40.525.10">
    <property type="entry name" value="CRAL-TRIO lipid binding domain"/>
    <property type="match status" value="1"/>
</dbReference>
<feature type="compositionally biased region" description="Basic and acidic residues" evidence="10">
    <location>
        <begin position="21"/>
        <end position="39"/>
    </location>
</feature>
<proteinExistence type="inferred from homology"/>
<keyword evidence="3" id="KW-0813">Transport</keyword>
<dbReference type="Pfam" id="PF00650">
    <property type="entry name" value="CRAL_TRIO"/>
    <property type="match status" value="1"/>
</dbReference>
<evidence type="ECO:0000256" key="2">
    <source>
        <dbReference type="ARBA" id="ARBA00004395"/>
    </source>
</evidence>
<evidence type="ECO:0000256" key="5">
    <source>
        <dbReference type="ARBA" id="ARBA00022927"/>
    </source>
</evidence>
<feature type="coiled-coil region" evidence="9">
    <location>
        <begin position="518"/>
        <end position="570"/>
    </location>
</feature>
<dbReference type="CDD" id="cd00170">
    <property type="entry name" value="SEC14"/>
    <property type="match status" value="1"/>
</dbReference>
<keyword evidence="6" id="KW-0333">Golgi apparatus</keyword>
<dbReference type="GO" id="GO:0000139">
    <property type="term" value="C:Golgi membrane"/>
    <property type="evidence" value="ECO:0007669"/>
    <property type="project" value="UniProtKB-SubCell"/>
</dbReference>
<organism evidence="12 15">
    <name type="scientific">Punica granatum</name>
    <name type="common">Pomegranate</name>
    <dbReference type="NCBI Taxonomy" id="22663"/>
    <lineage>
        <taxon>Eukaryota</taxon>
        <taxon>Viridiplantae</taxon>
        <taxon>Streptophyta</taxon>
        <taxon>Embryophyta</taxon>
        <taxon>Tracheophyta</taxon>
        <taxon>Spermatophyta</taxon>
        <taxon>Magnoliopsida</taxon>
        <taxon>eudicotyledons</taxon>
        <taxon>Gunneridae</taxon>
        <taxon>Pentapetalae</taxon>
        <taxon>rosids</taxon>
        <taxon>malvids</taxon>
        <taxon>Myrtales</taxon>
        <taxon>Lythraceae</taxon>
        <taxon>Punica</taxon>
    </lineage>
</organism>
<dbReference type="SUPFAM" id="SSF46938">
    <property type="entry name" value="CRAL/TRIO N-terminal domain"/>
    <property type="match status" value="1"/>
</dbReference>
<evidence type="ECO:0000313" key="12">
    <source>
        <dbReference type="Proteomes" id="UP000515151"/>
    </source>
</evidence>
<dbReference type="RefSeq" id="XP_031399067.1">
    <property type="nucleotide sequence ID" value="XM_031543207.1"/>
</dbReference>
<dbReference type="InterPro" id="IPR001251">
    <property type="entry name" value="CRAL-TRIO_dom"/>
</dbReference>
<keyword evidence="7 9" id="KW-0175">Coiled coil</keyword>
<dbReference type="Pfam" id="PF03765">
    <property type="entry name" value="CRAL_TRIO_N"/>
    <property type="match status" value="1"/>
</dbReference>
<feature type="region of interest" description="Disordered" evidence="10">
    <location>
        <begin position="1"/>
        <end position="42"/>
    </location>
</feature>
<sequence length="598" mass="67249">MSGPLDRFSRPCVEGVSGCNERGERRPEIEFPEDGDRGKRVGSFKRKAISASNRLRRSFTKRRQRKSESRLTSYVPIEDVRDIQEEQAVDEFRKSLISDNLLPSQHDDYHTLLRFLKARKFDVEKAKVMWTNMIEWRKEYGTDSILQDFQFPEIDEILQYCPQGFHGVDKEGRPIYIQRLGKIDPDKLMKVTTLDRYVKYHVQEFEKTMAVKFPACSIAARRHIDSSTTILDVKGVGLKHLTKPARDLIVQLQKIDGGFYPETLFRMFIINAGSGFKLLWSTVKGFLDPTTISKIHVLGSKYQDALLELIDASELPEFLGGRCTCAGQGGCMRSDKGPWKDPNILKILQSTKAEGSNQIPISLNCGEKMESCQSSNTDMGSESVHLTSPKAENSHVIRDPTPSCGQGTTTAEVGCSEDLIVSGEYVPMVDKAVDEVSEKPVPLHLHNSSRSSPLPGLQRLRDSINTRIGTMLVALSSSLVAFLHLVALQFIKKLPNSSHDTPGTCSGLKDHHSIHLPSPTVSERLNKLEEKVEILNKKELEMPSQKEELLNAAIRRIDALELELIATKRALFEALTKDEEILAYIDQQSASKFQKFCS</sequence>
<dbReference type="PROSITE" id="PS50191">
    <property type="entry name" value="CRAL_TRIO"/>
    <property type="match status" value="1"/>
</dbReference>
<keyword evidence="5" id="KW-0653">Protein transport</keyword>
<reference evidence="12" key="1">
    <citation type="journal article" date="2020" name="Plant Biotechnol. J.">
        <title>The pomegranate (Punica granatum L.) draft genome dissects genetic divergence between soft- and hard-seeded cultivars.</title>
        <authorList>
            <person name="Luo X."/>
            <person name="Li H."/>
            <person name="Wu Z."/>
            <person name="Yao W."/>
            <person name="Zhao P."/>
            <person name="Cao D."/>
            <person name="Yu H."/>
            <person name="Li K."/>
            <person name="Poudel K."/>
            <person name="Zhao D."/>
            <person name="Zhang F."/>
            <person name="Xia X."/>
            <person name="Chen L."/>
            <person name="Wang Q."/>
            <person name="Jing D."/>
            <person name="Cao S."/>
        </authorList>
    </citation>
    <scope>NUCLEOTIDE SEQUENCE [LARGE SCALE GENOMIC DNA]</scope>
</reference>
<evidence type="ECO:0000256" key="9">
    <source>
        <dbReference type="SAM" id="Coils"/>
    </source>
</evidence>
<dbReference type="InterPro" id="IPR036865">
    <property type="entry name" value="CRAL-TRIO_dom_sf"/>
</dbReference>
<dbReference type="GO" id="GO:0005886">
    <property type="term" value="C:plasma membrane"/>
    <property type="evidence" value="ECO:0007669"/>
    <property type="project" value="UniProtKB-SubCell"/>
</dbReference>
<dbReference type="GeneID" id="116209533"/>
<evidence type="ECO:0000256" key="4">
    <source>
        <dbReference type="ARBA" id="ARBA00022475"/>
    </source>
</evidence>
<protein>
    <submittedName>
        <fullName evidence="13 14">Phosphatidylinositol/phosphatidylcholine transfer protein SFH6-like</fullName>
    </submittedName>
</protein>
<evidence type="ECO:0000256" key="8">
    <source>
        <dbReference type="ARBA" id="ARBA00038020"/>
    </source>
</evidence>
<reference evidence="13 14" key="2">
    <citation type="submission" date="2025-04" db="UniProtKB">
        <authorList>
            <consortium name="RefSeq"/>
        </authorList>
    </citation>
    <scope>IDENTIFICATION</scope>
    <source>
        <tissue evidence="13 14">Leaf</tissue>
    </source>
</reference>
<dbReference type="SMART" id="SM01100">
    <property type="entry name" value="CRAL_TRIO_N"/>
    <property type="match status" value="1"/>
</dbReference>
<dbReference type="InterPro" id="IPR051026">
    <property type="entry name" value="PI/PC_transfer"/>
</dbReference>
<evidence type="ECO:0000256" key="3">
    <source>
        <dbReference type="ARBA" id="ARBA00022448"/>
    </source>
</evidence>
<dbReference type="SUPFAM" id="SSF52087">
    <property type="entry name" value="CRAL/TRIO domain"/>
    <property type="match status" value="1"/>
</dbReference>
<gene>
    <name evidence="13 14 15" type="primary">LOC116209533</name>
</gene>
<dbReference type="FunFam" id="3.40.525.10:FF:000011">
    <property type="entry name" value="SEC14 cytosolic factor"/>
    <property type="match status" value="1"/>
</dbReference>
<accession>A0A6P8DNT6</accession>
<feature type="compositionally biased region" description="Polar residues" evidence="10">
    <location>
        <begin position="372"/>
        <end position="386"/>
    </location>
</feature>
<comment type="subcellular location">
    <subcellularLocation>
        <location evidence="1">Cell membrane</location>
        <topology evidence="1">Peripheral membrane protein</topology>
    </subcellularLocation>
    <subcellularLocation>
        <location evidence="2">Golgi apparatus membrane</location>
        <topology evidence="2">Peripheral membrane protein</topology>
    </subcellularLocation>
</comment>
<feature type="region of interest" description="Disordered" evidence="10">
    <location>
        <begin position="372"/>
        <end position="409"/>
    </location>
</feature>
<dbReference type="InterPro" id="IPR011074">
    <property type="entry name" value="CRAL/TRIO_N_dom"/>
</dbReference>
<dbReference type="Proteomes" id="UP000515151">
    <property type="component" value="Chromosome 1"/>
</dbReference>
<evidence type="ECO:0000313" key="15">
    <source>
        <dbReference type="RefSeq" id="XP_031399067.1"/>
    </source>
</evidence>
<comment type="similarity">
    <text evidence="8">Belongs to the SFH family.</text>
</comment>
<evidence type="ECO:0000256" key="6">
    <source>
        <dbReference type="ARBA" id="ARBA00023034"/>
    </source>
</evidence>
<keyword evidence="12" id="KW-1185">Reference proteome</keyword>
<dbReference type="SMART" id="SM00516">
    <property type="entry name" value="SEC14"/>
    <property type="match status" value="1"/>
</dbReference>
<evidence type="ECO:0000256" key="1">
    <source>
        <dbReference type="ARBA" id="ARBA00004202"/>
    </source>
</evidence>
<evidence type="ECO:0000256" key="10">
    <source>
        <dbReference type="SAM" id="MobiDB-lite"/>
    </source>
</evidence>
<dbReference type="RefSeq" id="XP_031399052.1">
    <property type="nucleotide sequence ID" value="XM_031543192.1"/>
</dbReference>
<dbReference type="OrthoDB" id="1434354at2759"/>
<dbReference type="PANTHER" id="PTHR45657:SF41">
    <property type="entry name" value="SEC14P-LIKE PHOSPHATIDYLINOSITOL TRANSFER FAMILY PROTEIN"/>
    <property type="match status" value="1"/>
</dbReference>
<dbReference type="GO" id="GO:0015031">
    <property type="term" value="P:protein transport"/>
    <property type="evidence" value="ECO:0007669"/>
    <property type="project" value="UniProtKB-KW"/>
</dbReference>
<name>A0A6P8DNT6_PUNGR</name>
<evidence type="ECO:0000256" key="7">
    <source>
        <dbReference type="ARBA" id="ARBA00023054"/>
    </source>
</evidence>
<keyword evidence="4" id="KW-0472">Membrane</keyword>
<evidence type="ECO:0000313" key="14">
    <source>
        <dbReference type="RefSeq" id="XP_031399059.1"/>
    </source>
</evidence>
<dbReference type="AlphaFoldDB" id="A0A6P8DNT6"/>
<dbReference type="PANTHER" id="PTHR45657">
    <property type="entry name" value="CRAL-TRIO DOMAIN-CONTAINING PROTEIN YKL091C-RELATED"/>
    <property type="match status" value="1"/>
</dbReference>
<feature type="domain" description="CRAL-TRIO" evidence="11">
    <location>
        <begin position="153"/>
        <end position="327"/>
    </location>
</feature>
<evidence type="ECO:0000313" key="13">
    <source>
        <dbReference type="RefSeq" id="XP_031399052.1"/>
    </source>
</evidence>
<keyword evidence="4" id="KW-1003">Cell membrane</keyword>
<dbReference type="RefSeq" id="XP_031399059.1">
    <property type="nucleotide sequence ID" value="XM_031543199.1"/>
</dbReference>
<dbReference type="InterPro" id="IPR036273">
    <property type="entry name" value="CRAL/TRIO_N_dom_sf"/>
</dbReference>
<dbReference type="Gene3D" id="1.10.8.20">
    <property type="entry name" value="N-terminal domain of phosphatidylinositol transfer protein sec14p"/>
    <property type="match status" value="1"/>
</dbReference>
<evidence type="ECO:0000259" key="11">
    <source>
        <dbReference type="PROSITE" id="PS50191"/>
    </source>
</evidence>